<name>A0A6G1JJ86_9PLEO</name>
<evidence type="ECO:0000256" key="2">
    <source>
        <dbReference type="SAM" id="Phobius"/>
    </source>
</evidence>
<feature type="compositionally biased region" description="Basic and acidic residues" evidence="1">
    <location>
        <begin position="111"/>
        <end position="125"/>
    </location>
</feature>
<keyword evidence="2" id="KW-1133">Transmembrane helix</keyword>
<sequence length="133" mass="15324">MSSLNTLLLYPLIYILGLDLIIFLYPIVPTLVIFILDYLLDHESSSIVRSSCPHYSSEDCKSAAEARMGETVGHDVVAEDEDVDADREERKMWERNEEFLKVLREQVDMGRERGNGVAEEERAWEHGYTPPYD</sequence>
<organism evidence="3 4">
    <name type="scientific">Lentithecium fluviatile CBS 122367</name>
    <dbReference type="NCBI Taxonomy" id="1168545"/>
    <lineage>
        <taxon>Eukaryota</taxon>
        <taxon>Fungi</taxon>
        <taxon>Dikarya</taxon>
        <taxon>Ascomycota</taxon>
        <taxon>Pezizomycotina</taxon>
        <taxon>Dothideomycetes</taxon>
        <taxon>Pleosporomycetidae</taxon>
        <taxon>Pleosporales</taxon>
        <taxon>Massarineae</taxon>
        <taxon>Lentitheciaceae</taxon>
        <taxon>Lentithecium</taxon>
    </lineage>
</organism>
<accession>A0A6G1JJ86</accession>
<reference evidence="3" key="1">
    <citation type="journal article" date="2020" name="Stud. Mycol.">
        <title>101 Dothideomycetes genomes: a test case for predicting lifestyles and emergence of pathogens.</title>
        <authorList>
            <person name="Haridas S."/>
            <person name="Albert R."/>
            <person name="Binder M."/>
            <person name="Bloem J."/>
            <person name="Labutti K."/>
            <person name="Salamov A."/>
            <person name="Andreopoulos B."/>
            <person name="Baker S."/>
            <person name="Barry K."/>
            <person name="Bills G."/>
            <person name="Bluhm B."/>
            <person name="Cannon C."/>
            <person name="Castanera R."/>
            <person name="Culley D."/>
            <person name="Daum C."/>
            <person name="Ezra D."/>
            <person name="Gonzalez J."/>
            <person name="Henrissat B."/>
            <person name="Kuo A."/>
            <person name="Liang C."/>
            <person name="Lipzen A."/>
            <person name="Lutzoni F."/>
            <person name="Magnuson J."/>
            <person name="Mondo S."/>
            <person name="Nolan M."/>
            <person name="Ohm R."/>
            <person name="Pangilinan J."/>
            <person name="Park H.-J."/>
            <person name="Ramirez L."/>
            <person name="Alfaro M."/>
            <person name="Sun H."/>
            <person name="Tritt A."/>
            <person name="Yoshinaga Y."/>
            <person name="Zwiers L.-H."/>
            <person name="Turgeon B."/>
            <person name="Goodwin S."/>
            <person name="Spatafora J."/>
            <person name="Crous P."/>
            <person name="Grigoriev I."/>
        </authorList>
    </citation>
    <scope>NUCLEOTIDE SEQUENCE</scope>
    <source>
        <strain evidence="3">CBS 122367</strain>
    </source>
</reference>
<dbReference type="Proteomes" id="UP000799291">
    <property type="component" value="Unassembled WGS sequence"/>
</dbReference>
<gene>
    <name evidence="3" type="ORF">K458DRAFT_383643</name>
</gene>
<feature type="region of interest" description="Disordered" evidence="1">
    <location>
        <begin position="111"/>
        <end position="133"/>
    </location>
</feature>
<keyword evidence="4" id="KW-1185">Reference proteome</keyword>
<proteinExistence type="predicted"/>
<feature type="transmembrane region" description="Helical" evidence="2">
    <location>
        <begin position="12"/>
        <end position="40"/>
    </location>
</feature>
<dbReference type="AlphaFoldDB" id="A0A6G1JJ86"/>
<dbReference type="EMBL" id="MU005571">
    <property type="protein sequence ID" value="KAF2690536.1"/>
    <property type="molecule type" value="Genomic_DNA"/>
</dbReference>
<keyword evidence="2" id="KW-0812">Transmembrane</keyword>
<protein>
    <submittedName>
        <fullName evidence="3">Uncharacterized protein</fullName>
    </submittedName>
</protein>
<evidence type="ECO:0000313" key="3">
    <source>
        <dbReference type="EMBL" id="KAF2690536.1"/>
    </source>
</evidence>
<keyword evidence="2" id="KW-0472">Membrane</keyword>
<evidence type="ECO:0000313" key="4">
    <source>
        <dbReference type="Proteomes" id="UP000799291"/>
    </source>
</evidence>
<evidence type="ECO:0000256" key="1">
    <source>
        <dbReference type="SAM" id="MobiDB-lite"/>
    </source>
</evidence>